<dbReference type="AlphaFoldDB" id="A0A0G4ICL0"/>
<dbReference type="PANTHER" id="PTHR43563:SF14">
    <property type="entry name" value="AMINE OXIDASE"/>
    <property type="match status" value="1"/>
</dbReference>
<name>A0A0G4ICL0_9ALVE</name>
<accession>A0A0G4ICL0</accession>
<proteinExistence type="inferred from homology"/>
<evidence type="ECO:0000256" key="2">
    <source>
        <dbReference type="ARBA" id="ARBA00012804"/>
    </source>
</evidence>
<dbReference type="InterPro" id="IPR002937">
    <property type="entry name" value="Amino_oxidase"/>
</dbReference>
<comment type="similarity">
    <text evidence="1">Belongs to the flavin monoamine oxidase family.</text>
</comment>
<protein>
    <recommendedName>
        <fullName evidence="2">monoamine oxidase</fullName>
        <ecNumber evidence="2">1.4.3.4</ecNumber>
    </recommendedName>
</protein>
<dbReference type="VEuPathDB" id="CryptoDB:Cvel_2285"/>
<dbReference type="EC" id="1.4.3.4" evidence="2"/>
<dbReference type="InterPro" id="IPR036188">
    <property type="entry name" value="FAD/NAD-bd_sf"/>
</dbReference>
<dbReference type="EMBL" id="CDMZ01005831">
    <property type="protein sequence ID" value="CEM54945.1"/>
    <property type="molecule type" value="Genomic_DNA"/>
</dbReference>
<evidence type="ECO:0000256" key="3">
    <source>
        <dbReference type="ARBA" id="ARBA00048448"/>
    </source>
</evidence>
<sequence>MIDVTVIGAGLSGLTAALLLVQSSSVRQIHLVESRPRLGGRVLTLQHNPAADTVSSHSGIRWSAPDAQPSIAEKVSTASSRWALLDAGGTWIWQSSNPRLHRLSEDLRVSLFADPKRGGGDQMRFSGGTGALVDAISEKLAASDSLQLTLSDAVTSMHRDTDGVKVTLTSGKVLLSKRVIVAVPPRIAAEIDFSPPLAEDMKDAMRATKTWMAQQGKWFAIYETPFWETEGHSATAFCRPKSGPIDSFFGHAQPEGPGVIFGFLSHDPRWRRLTVAERDKLARHQIAQTFDSTFREKIIASYAFDWASEKDTATDLDRAERNPWEHPVYDPRTCLHEVHWDGCLLFASSEADPGACGFLEGAVAAAERAVRNVLKMMRTQQ</sequence>
<organism evidence="5">
    <name type="scientific">Chromera velia CCMP2878</name>
    <dbReference type="NCBI Taxonomy" id="1169474"/>
    <lineage>
        <taxon>Eukaryota</taxon>
        <taxon>Sar</taxon>
        <taxon>Alveolata</taxon>
        <taxon>Colpodellida</taxon>
        <taxon>Chromeraceae</taxon>
        <taxon>Chromera</taxon>
    </lineage>
</organism>
<dbReference type="Pfam" id="PF01593">
    <property type="entry name" value="Amino_oxidase"/>
    <property type="match status" value="1"/>
</dbReference>
<evidence type="ECO:0000256" key="1">
    <source>
        <dbReference type="ARBA" id="ARBA00005995"/>
    </source>
</evidence>
<dbReference type="InterPro" id="IPR050703">
    <property type="entry name" value="Flavin_MAO"/>
</dbReference>
<dbReference type="GO" id="GO:0097621">
    <property type="term" value="F:monoamine oxidase activity"/>
    <property type="evidence" value="ECO:0007669"/>
    <property type="project" value="UniProtKB-EC"/>
</dbReference>
<evidence type="ECO:0000313" key="5">
    <source>
        <dbReference type="EMBL" id="CEM54945.1"/>
    </source>
</evidence>
<dbReference type="Gene3D" id="3.50.50.60">
    <property type="entry name" value="FAD/NAD(P)-binding domain"/>
    <property type="match status" value="2"/>
</dbReference>
<dbReference type="Pfam" id="PF13450">
    <property type="entry name" value="NAD_binding_8"/>
    <property type="match status" value="1"/>
</dbReference>
<comment type="catalytic activity">
    <reaction evidence="3">
        <text>a secondary aliphatic amine + O2 + H2O = a primary amine + an aldehyde + H2O2</text>
        <dbReference type="Rhea" id="RHEA:26414"/>
        <dbReference type="ChEBI" id="CHEBI:15377"/>
        <dbReference type="ChEBI" id="CHEBI:15379"/>
        <dbReference type="ChEBI" id="CHEBI:16240"/>
        <dbReference type="ChEBI" id="CHEBI:17478"/>
        <dbReference type="ChEBI" id="CHEBI:58855"/>
        <dbReference type="ChEBI" id="CHEBI:65296"/>
        <dbReference type="EC" id="1.4.3.4"/>
    </reaction>
</comment>
<reference evidence="5" key="1">
    <citation type="submission" date="2014-11" db="EMBL/GenBank/DDBJ databases">
        <authorList>
            <person name="Otto D Thomas"/>
            <person name="Naeem Raeece"/>
        </authorList>
    </citation>
    <scope>NUCLEOTIDE SEQUENCE</scope>
</reference>
<gene>
    <name evidence="5" type="ORF">Cvel_2285</name>
</gene>
<dbReference type="SUPFAM" id="SSF54373">
    <property type="entry name" value="FAD-linked reductases, C-terminal domain"/>
    <property type="match status" value="1"/>
</dbReference>
<dbReference type="SUPFAM" id="SSF51905">
    <property type="entry name" value="FAD/NAD(P)-binding domain"/>
    <property type="match status" value="1"/>
</dbReference>
<dbReference type="PANTHER" id="PTHR43563">
    <property type="entry name" value="AMINE OXIDASE"/>
    <property type="match status" value="1"/>
</dbReference>
<feature type="domain" description="Amine oxidase" evidence="4">
    <location>
        <begin position="103"/>
        <end position="374"/>
    </location>
</feature>
<evidence type="ECO:0000259" key="4">
    <source>
        <dbReference type="Pfam" id="PF01593"/>
    </source>
</evidence>